<name>A0ABY8MEI8_9SPIO</name>
<dbReference type="EMBL" id="CP123443">
    <property type="protein sequence ID" value="WGK68399.1"/>
    <property type="molecule type" value="Genomic_DNA"/>
</dbReference>
<dbReference type="RefSeq" id="WP_326926576.1">
    <property type="nucleotide sequence ID" value="NZ_CP123443.1"/>
</dbReference>
<evidence type="ECO:0000313" key="2">
    <source>
        <dbReference type="Proteomes" id="UP001228690"/>
    </source>
</evidence>
<proteinExistence type="predicted"/>
<dbReference type="InterPro" id="IPR043769">
    <property type="entry name" value="DUF5715"/>
</dbReference>
<gene>
    <name evidence="1" type="ORF">P0082_07875</name>
</gene>
<keyword evidence="2" id="KW-1185">Reference proteome</keyword>
<evidence type="ECO:0000313" key="1">
    <source>
        <dbReference type="EMBL" id="WGK68399.1"/>
    </source>
</evidence>
<accession>A0ABY8MEI8</accession>
<reference evidence="1 2" key="1">
    <citation type="submission" date="2023-04" db="EMBL/GenBank/DDBJ databases">
        <title>Spirochaete genome identified in red abalone sample constitutes a novel genus.</title>
        <authorList>
            <person name="Sharma S.P."/>
            <person name="Purcell C.M."/>
            <person name="Hyde J.R."/>
            <person name="Severin A.J."/>
        </authorList>
    </citation>
    <scope>NUCLEOTIDE SEQUENCE [LARGE SCALE GENOMIC DNA]</scope>
    <source>
        <strain evidence="1 2">SP-2023</strain>
    </source>
</reference>
<dbReference type="Proteomes" id="UP001228690">
    <property type="component" value="Chromosome"/>
</dbReference>
<protein>
    <submittedName>
        <fullName evidence="1">DUF5715 family protein</fullName>
    </submittedName>
</protein>
<dbReference type="SUPFAM" id="SSF55166">
    <property type="entry name" value="Hedgehog/DD-peptidase"/>
    <property type="match status" value="1"/>
</dbReference>
<dbReference type="InterPro" id="IPR009045">
    <property type="entry name" value="Zn_M74/Hedgehog-like"/>
</dbReference>
<organism evidence="1 2">
    <name type="scientific">Candidatus Haliotispira prima</name>
    <dbReference type="NCBI Taxonomy" id="3034016"/>
    <lineage>
        <taxon>Bacteria</taxon>
        <taxon>Pseudomonadati</taxon>
        <taxon>Spirochaetota</taxon>
        <taxon>Spirochaetia</taxon>
        <taxon>Spirochaetales</taxon>
        <taxon>Spirochaetaceae</taxon>
        <taxon>Candidatus Haliotispira</taxon>
    </lineage>
</organism>
<dbReference type="Pfam" id="PF18979">
    <property type="entry name" value="DUF5715"/>
    <property type="match status" value="1"/>
</dbReference>
<sequence>MDNSNTEDIEPLWYKNYKRYNTQEDVLSDENLINFKKGKLAYFSYIHLKESKLRRIPNSFRKRFRRFLNLQTGETIGLMNVHCPNAMLNLLNTISIRISQALSLEKPYPYLVTSILRTVEHQNHLKKIGYPAVDNSSHCCGYAADIELRWLLNNKPDVAEILLSILHLYYEKRIINFVQYDIFIHICLNPIYIKIFESEESKLCVDL</sequence>